<organism evidence="4 5">
    <name type="scientific">Actinocatenispora sera</name>
    <dbReference type="NCBI Taxonomy" id="390989"/>
    <lineage>
        <taxon>Bacteria</taxon>
        <taxon>Bacillati</taxon>
        <taxon>Actinomycetota</taxon>
        <taxon>Actinomycetes</taxon>
        <taxon>Micromonosporales</taxon>
        <taxon>Micromonosporaceae</taxon>
        <taxon>Actinocatenispora</taxon>
    </lineage>
</organism>
<evidence type="ECO:0000256" key="1">
    <source>
        <dbReference type="SAM" id="MobiDB-lite"/>
    </source>
</evidence>
<proteinExistence type="predicted"/>
<feature type="region of interest" description="Disordered" evidence="1">
    <location>
        <begin position="95"/>
        <end position="123"/>
    </location>
</feature>
<evidence type="ECO:0000313" key="5">
    <source>
        <dbReference type="Proteomes" id="UP000680750"/>
    </source>
</evidence>
<feature type="chain" id="PRO_5032909416" description="Gram-positive cocci surface proteins LPxTG domain-containing protein" evidence="3">
    <location>
        <begin position="29"/>
        <end position="162"/>
    </location>
</feature>
<evidence type="ECO:0008006" key="6">
    <source>
        <dbReference type="Google" id="ProtNLM"/>
    </source>
</evidence>
<evidence type="ECO:0000313" key="4">
    <source>
        <dbReference type="EMBL" id="BCJ31528.1"/>
    </source>
</evidence>
<sequence>MSFVRRIVVAGAFGAAAASLALSSGAVAAPVVAVVVQGSTVTVSTSDCASSGAIAAIQTGTNDATEQDMVGNPEASGVLSATFSNVQPGTYTATVNCKDTTQPDPGTKQFTVTPGGNPDTGDGATARLGRGTTALAAAGLGVLGVTLAGGVVLLVRRRPNGE</sequence>
<dbReference type="Proteomes" id="UP000680750">
    <property type="component" value="Chromosome"/>
</dbReference>
<evidence type="ECO:0000256" key="2">
    <source>
        <dbReference type="SAM" id="Phobius"/>
    </source>
</evidence>
<keyword evidence="2" id="KW-0812">Transmembrane</keyword>
<accession>A0A810LBZ5</accession>
<feature type="signal peptide" evidence="3">
    <location>
        <begin position="1"/>
        <end position="28"/>
    </location>
</feature>
<keyword evidence="2" id="KW-0472">Membrane</keyword>
<keyword evidence="2" id="KW-1133">Transmembrane helix</keyword>
<dbReference type="AlphaFoldDB" id="A0A810LBZ5"/>
<gene>
    <name evidence="4" type="ORF">Asera_56360</name>
</gene>
<keyword evidence="5" id="KW-1185">Reference proteome</keyword>
<feature type="compositionally biased region" description="Polar residues" evidence="1">
    <location>
        <begin position="95"/>
        <end position="114"/>
    </location>
</feature>
<dbReference type="KEGG" id="aser:Asera_56360"/>
<dbReference type="RefSeq" id="WP_030444181.1">
    <property type="nucleotide sequence ID" value="NZ_AP023354.1"/>
</dbReference>
<dbReference type="EMBL" id="AP023354">
    <property type="protein sequence ID" value="BCJ31528.1"/>
    <property type="molecule type" value="Genomic_DNA"/>
</dbReference>
<reference evidence="4" key="1">
    <citation type="submission" date="2020-08" db="EMBL/GenBank/DDBJ databases">
        <title>Whole genome shotgun sequence of Actinocatenispora sera NBRC 101916.</title>
        <authorList>
            <person name="Komaki H."/>
            <person name="Tamura T."/>
        </authorList>
    </citation>
    <scope>NUCLEOTIDE SEQUENCE</scope>
    <source>
        <strain evidence="4">NBRC 101916</strain>
    </source>
</reference>
<evidence type="ECO:0000256" key="3">
    <source>
        <dbReference type="SAM" id="SignalP"/>
    </source>
</evidence>
<name>A0A810LBZ5_9ACTN</name>
<keyword evidence="3" id="KW-0732">Signal</keyword>
<protein>
    <recommendedName>
        <fullName evidence="6">Gram-positive cocci surface proteins LPxTG domain-containing protein</fullName>
    </recommendedName>
</protein>
<feature type="transmembrane region" description="Helical" evidence="2">
    <location>
        <begin position="134"/>
        <end position="155"/>
    </location>
</feature>